<gene>
    <name evidence="1" type="ORF">RFI_35359</name>
</gene>
<protein>
    <submittedName>
        <fullName evidence="1">Uncharacterized protein</fullName>
    </submittedName>
</protein>
<organism evidence="1 2">
    <name type="scientific">Reticulomyxa filosa</name>
    <dbReference type="NCBI Taxonomy" id="46433"/>
    <lineage>
        <taxon>Eukaryota</taxon>
        <taxon>Sar</taxon>
        <taxon>Rhizaria</taxon>
        <taxon>Retaria</taxon>
        <taxon>Foraminifera</taxon>
        <taxon>Monothalamids</taxon>
        <taxon>Reticulomyxidae</taxon>
        <taxon>Reticulomyxa</taxon>
    </lineage>
</organism>
<evidence type="ECO:0000313" key="2">
    <source>
        <dbReference type="Proteomes" id="UP000023152"/>
    </source>
</evidence>
<keyword evidence="2" id="KW-1185">Reference proteome</keyword>
<name>X6LMX6_RETFI</name>
<sequence length="755" mass="88696">MCWSSPYQGIGIVGYEIEFSDNYLKASEKLLTCHSVWVPLTPTSNGYSLRIQTICEFNENTYKSLSTQDMKVPAEMIISNESKRLHYIFLLTNKQPQRRGFFLQPDIKGLLFVYLFKDLPFKQLHSGGNVYWCIWDMDEQVSQMEAISFYIKMTETKADNTQVASIIDKRMCTFRSQVTVIHIPERKKLSNLTITQQYEIYFWAIFEHLNWSMNETIPVSVALNVISEFLRHCSDPREEHSKTIQYGSMINTLLSLTRDILIKITQDKELEWGQVYHFIIIIIIKKKQQNIHHLIYVYICDNIYIFSPPPLLKIQLFDFVTTTNNNNNNNKSIATKLQAMMTQKQLRILQEMIYGKMIQPADEVEKYRHLLWYNLFSIPIAHPKMNDHVAQMRSQMKSLVKRDRIFEFAEMELQFVAALNRPLPAEELYLSQILDNRSVALARLVELFQMMKKYMSNFSEKAVALFEKFRVEFLLLSRQLDDESKLALVTQLLEWTKDDPKSSEKMAKFLNEYIIIRIIDNANSTKDSDLLFKLSQIMPSFSNNNIYKMSKNPLFVNDIQFLPFFIHAIKSESSLETKQEYWSALFSSWLRLENGFSECVKRIVDNDLDWDTFVSICGRISTEKLFKQWQVSFTDKLHILSIPSMPMTCYSFYFHLSSTLKEQIIRSITQKWTAKYCREKETTGLDAAERSECIKTVRIWLDVESQHKLANKYIEQLLDDFNAFHQRDSNEIMSFVSSEEGLELFQLTLLLSSIN</sequence>
<evidence type="ECO:0000313" key="1">
    <source>
        <dbReference type="EMBL" id="ETO02080.1"/>
    </source>
</evidence>
<dbReference type="Proteomes" id="UP000023152">
    <property type="component" value="Unassembled WGS sequence"/>
</dbReference>
<proteinExistence type="predicted"/>
<dbReference type="EMBL" id="ASPP01036744">
    <property type="protein sequence ID" value="ETO02080.1"/>
    <property type="molecule type" value="Genomic_DNA"/>
</dbReference>
<accession>X6LMX6</accession>
<reference evidence="1 2" key="1">
    <citation type="journal article" date="2013" name="Curr. Biol.">
        <title>The Genome of the Foraminiferan Reticulomyxa filosa.</title>
        <authorList>
            <person name="Glockner G."/>
            <person name="Hulsmann N."/>
            <person name="Schleicher M."/>
            <person name="Noegel A.A."/>
            <person name="Eichinger L."/>
            <person name="Gallinger C."/>
            <person name="Pawlowski J."/>
            <person name="Sierra R."/>
            <person name="Euteneuer U."/>
            <person name="Pillet L."/>
            <person name="Moustafa A."/>
            <person name="Platzer M."/>
            <person name="Groth M."/>
            <person name="Szafranski K."/>
            <person name="Schliwa M."/>
        </authorList>
    </citation>
    <scope>NUCLEOTIDE SEQUENCE [LARGE SCALE GENOMIC DNA]</scope>
</reference>
<dbReference type="AlphaFoldDB" id="X6LMX6"/>
<comment type="caution">
    <text evidence="1">The sequence shown here is derived from an EMBL/GenBank/DDBJ whole genome shotgun (WGS) entry which is preliminary data.</text>
</comment>